<dbReference type="InterPro" id="IPR033379">
    <property type="entry name" value="Acid_Pase_AS"/>
</dbReference>
<dbReference type="CDD" id="cd07061">
    <property type="entry name" value="HP_HAP_like"/>
    <property type="match status" value="1"/>
</dbReference>
<dbReference type="GO" id="GO:0003993">
    <property type="term" value="F:acid phosphatase activity"/>
    <property type="evidence" value="ECO:0007669"/>
    <property type="project" value="TreeGrafter"/>
</dbReference>
<dbReference type="Pfam" id="PF00328">
    <property type="entry name" value="His_Phos_2"/>
    <property type="match status" value="1"/>
</dbReference>
<dbReference type="PANTHER" id="PTHR20963:SF43">
    <property type="entry name" value="PUTATIVE (AFU_ORTHOLOGUE AFUA_7G01240)-RELATED"/>
    <property type="match status" value="1"/>
</dbReference>
<keyword evidence="5" id="KW-1133">Transmembrane helix</keyword>
<dbReference type="PROSITE" id="PS00778">
    <property type="entry name" value="HIS_ACID_PHOSPHAT_2"/>
    <property type="match status" value="1"/>
</dbReference>
<keyword evidence="5" id="KW-0472">Membrane</keyword>
<evidence type="ECO:0000256" key="4">
    <source>
        <dbReference type="SAM" id="MobiDB-lite"/>
    </source>
</evidence>
<comment type="similarity">
    <text evidence="1">Belongs to the histidine acid phosphatase family.</text>
</comment>
<feature type="transmembrane region" description="Helical" evidence="5">
    <location>
        <begin position="49"/>
        <end position="74"/>
    </location>
</feature>
<reference evidence="6 7" key="1">
    <citation type="journal article" date="2016" name="Genome Announc.">
        <title>Genome Sequence of Madurella mycetomatis mm55, Isolated from a Human Mycetoma Case in Sudan.</title>
        <authorList>
            <person name="Smit S."/>
            <person name="Derks M.F."/>
            <person name="Bervoets S."/>
            <person name="Fahal A."/>
            <person name="van Leeuwen W."/>
            <person name="van Belkum A."/>
            <person name="van de Sande W.W."/>
        </authorList>
    </citation>
    <scope>NUCLEOTIDE SEQUENCE [LARGE SCALE GENOMIC DNA]</scope>
    <source>
        <strain evidence="7">mm55</strain>
    </source>
</reference>
<keyword evidence="7" id="KW-1185">Reference proteome</keyword>
<dbReference type="SUPFAM" id="SSF53254">
    <property type="entry name" value="Phosphoglycerate mutase-like"/>
    <property type="match status" value="1"/>
</dbReference>
<feature type="compositionally biased region" description="Basic and acidic residues" evidence="4">
    <location>
        <begin position="20"/>
        <end position="33"/>
    </location>
</feature>
<comment type="caution">
    <text evidence="6">The sequence shown here is derived from an EMBL/GenBank/DDBJ whole genome shotgun (WGS) entry which is preliminary data.</text>
</comment>
<evidence type="ECO:0000256" key="1">
    <source>
        <dbReference type="ARBA" id="ARBA00005375"/>
    </source>
</evidence>
<accession>A0A175W9D1</accession>
<dbReference type="PROSITE" id="PS00616">
    <property type="entry name" value="HIS_ACID_PHOSPHAT_1"/>
    <property type="match status" value="1"/>
</dbReference>
<dbReference type="VEuPathDB" id="FungiDB:MMYC01_204329"/>
<keyword evidence="5" id="KW-0812">Transmembrane</keyword>
<gene>
    <name evidence="6" type="ORF">MMYC01_204329</name>
</gene>
<evidence type="ECO:0000256" key="5">
    <source>
        <dbReference type="SAM" id="Phobius"/>
    </source>
</evidence>
<dbReference type="PANTHER" id="PTHR20963">
    <property type="entry name" value="MULTIPLE INOSITOL POLYPHOSPHATE PHOSPHATASE-RELATED"/>
    <property type="match status" value="1"/>
</dbReference>
<name>A0A175W9D1_9PEZI</name>
<sequence>MRNPLSVSKPEASGYAPVPGRDETTEVESDRDAVPTLIKQPPRQTSRDYLTFLAGFLSSLVLCAVALLAILVAANSSLSSIFRSVRPSHPGHNSSFPLGANGGGDDCGCRPKPKVPQYFQTYPELWAGPTRTGKAPFLAQTRTWDVDATATGTGVPTGYVPNEPLQTAIPVEGMRDGDVGIFGMMGYLAPYRPSDGFGVGEWPLPEGAEIVQVQMLSRHGARYPTQGANVVEFGEKVRRSGRRFKAKGELEFLNEWEYQLGEEILVPKGRQELFDSGVLHSYMYSQLYNPNSKIIVRTTTQDRMLKSAEYFVAGFFGLQWTRNATIEVIIEEDKFNNSLAGHLNCPNSHKVKSGTGAANIWISNYLQNATARLGDLVEGFEWTIDDSYAAQTMCAYETVAYGFSRFCELFTYEEWAGFGYSVDLAFYGDHSFASPTGRAVGIGYQQEVVARLRNHTLGYSGSQINVTLDNSTVTFPLNQSIYLDFSHDTNIISVLTAFGLRQFAGFLDPSRYPGPHNFTVSRMTPFGARLDIEIIRSPRPILADRSGYLRDGGETKYIHFVLNQRTIPLGWSLPECDGSRVDGWCELGAFLEAQDRMVGRAQFEKACFGDYEMQPYGFVVDGSPV</sequence>
<dbReference type="InterPro" id="IPR029033">
    <property type="entry name" value="His_PPase_superfam"/>
</dbReference>
<evidence type="ECO:0000256" key="2">
    <source>
        <dbReference type="ARBA" id="ARBA00012632"/>
    </source>
</evidence>
<dbReference type="Gene3D" id="3.40.50.1240">
    <property type="entry name" value="Phosphoglycerate mutase-like"/>
    <property type="match status" value="1"/>
</dbReference>
<dbReference type="InterPro" id="IPR000560">
    <property type="entry name" value="His_Pase_clade-2"/>
</dbReference>
<dbReference type="STRING" id="100816.A0A175W9D1"/>
<evidence type="ECO:0000313" key="6">
    <source>
        <dbReference type="EMBL" id="KXX80122.1"/>
    </source>
</evidence>
<dbReference type="Proteomes" id="UP000078237">
    <property type="component" value="Unassembled WGS sequence"/>
</dbReference>
<dbReference type="EC" id="3.1.3.8" evidence="2"/>
<dbReference type="EMBL" id="LCTW02000068">
    <property type="protein sequence ID" value="KXX80122.1"/>
    <property type="molecule type" value="Genomic_DNA"/>
</dbReference>
<proteinExistence type="inferred from homology"/>
<evidence type="ECO:0000256" key="3">
    <source>
        <dbReference type="ARBA" id="ARBA00022801"/>
    </source>
</evidence>
<organism evidence="6 7">
    <name type="scientific">Madurella mycetomatis</name>
    <dbReference type="NCBI Taxonomy" id="100816"/>
    <lineage>
        <taxon>Eukaryota</taxon>
        <taxon>Fungi</taxon>
        <taxon>Dikarya</taxon>
        <taxon>Ascomycota</taxon>
        <taxon>Pezizomycotina</taxon>
        <taxon>Sordariomycetes</taxon>
        <taxon>Sordariomycetidae</taxon>
        <taxon>Sordariales</taxon>
        <taxon>Sordariales incertae sedis</taxon>
        <taxon>Madurella</taxon>
    </lineage>
</organism>
<protein>
    <recommendedName>
        <fullName evidence="2">3-phytase</fullName>
        <ecNumber evidence="2">3.1.3.8</ecNumber>
    </recommendedName>
</protein>
<evidence type="ECO:0000313" key="7">
    <source>
        <dbReference type="Proteomes" id="UP000078237"/>
    </source>
</evidence>
<feature type="region of interest" description="Disordered" evidence="4">
    <location>
        <begin position="1"/>
        <end position="40"/>
    </location>
</feature>
<dbReference type="GO" id="GO:0016158">
    <property type="term" value="F:inositol hexakisphosphate 3-phosphatase activity"/>
    <property type="evidence" value="ECO:0007669"/>
    <property type="project" value="UniProtKB-EC"/>
</dbReference>
<keyword evidence="3" id="KW-0378">Hydrolase</keyword>
<dbReference type="OrthoDB" id="6509975at2759"/>
<dbReference type="AlphaFoldDB" id="A0A175W9D1"/>